<evidence type="ECO:0000256" key="1">
    <source>
        <dbReference type="SAM" id="SignalP"/>
    </source>
</evidence>
<keyword evidence="3" id="KW-1185">Reference proteome</keyword>
<reference evidence="2" key="2">
    <citation type="submission" date="2020-06" db="EMBL/GenBank/DDBJ databases">
        <title>Helianthus annuus Genome sequencing and assembly Release 2.</title>
        <authorList>
            <person name="Gouzy J."/>
            <person name="Langlade N."/>
            <person name="Munos S."/>
        </authorList>
    </citation>
    <scope>NUCLEOTIDE SEQUENCE</scope>
    <source>
        <tissue evidence="2">Leaves</tissue>
    </source>
</reference>
<dbReference type="PROSITE" id="PS51257">
    <property type="entry name" value="PROKAR_LIPOPROTEIN"/>
    <property type="match status" value="1"/>
</dbReference>
<evidence type="ECO:0000313" key="2">
    <source>
        <dbReference type="EMBL" id="KAF5779198.1"/>
    </source>
</evidence>
<organism evidence="2 3">
    <name type="scientific">Helianthus annuus</name>
    <name type="common">Common sunflower</name>
    <dbReference type="NCBI Taxonomy" id="4232"/>
    <lineage>
        <taxon>Eukaryota</taxon>
        <taxon>Viridiplantae</taxon>
        <taxon>Streptophyta</taxon>
        <taxon>Embryophyta</taxon>
        <taxon>Tracheophyta</taxon>
        <taxon>Spermatophyta</taxon>
        <taxon>Magnoliopsida</taxon>
        <taxon>eudicotyledons</taxon>
        <taxon>Gunneridae</taxon>
        <taxon>Pentapetalae</taxon>
        <taxon>asterids</taxon>
        <taxon>campanulids</taxon>
        <taxon>Asterales</taxon>
        <taxon>Asteraceae</taxon>
        <taxon>Asteroideae</taxon>
        <taxon>Heliantheae alliance</taxon>
        <taxon>Heliantheae</taxon>
        <taxon>Helianthus</taxon>
    </lineage>
</organism>
<accession>A0A9K3MXV2</accession>
<feature type="chain" id="PRO_5039950870" evidence="1">
    <location>
        <begin position="17"/>
        <end position="61"/>
    </location>
</feature>
<dbReference type="Gramene" id="mRNA:HanXRQr2_Chr12g0556531">
    <property type="protein sequence ID" value="CDS:HanXRQr2_Chr12g0556531.1"/>
    <property type="gene ID" value="HanXRQr2_Chr12g0556531"/>
</dbReference>
<comment type="caution">
    <text evidence="2">The sequence shown here is derived from an EMBL/GenBank/DDBJ whole genome shotgun (WGS) entry which is preliminary data.</text>
</comment>
<dbReference type="EMBL" id="MNCJ02000327">
    <property type="protein sequence ID" value="KAF5779198.1"/>
    <property type="molecule type" value="Genomic_DNA"/>
</dbReference>
<gene>
    <name evidence="2" type="ORF">HanXRQr2_Chr12g0556531</name>
</gene>
<protein>
    <submittedName>
        <fullName evidence="2">Uncharacterized protein</fullName>
    </submittedName>
</protein>
<keyword evidence="1" id="KW-0732">Signal</keyword>
<reference evidence="2" key="1">
    <citation type="journal article" date="2017" name="Nature">
        <title>The sunflower genome provides insights into oil metabolism, flowering and Asterid evolution.</title>
        <authorList>
            <person name="Badouin H."/>
            <person name="Gouzy J."/>
            <person name="Grassa C.J."/>
            <person name="Murat F."/>
            <person name="Staton S.E."/>
            <person name="Cottret L."/>
            <person name="Lelandais-Briere C."/>
            <person name="Owens G.L."/>
            <person name="Carrere S."/>
            <person name="Mayjonade B."/>
            <person name="Legrand L."/>
            <person name="Gill N."/>
            <person name="Kane N.C."/>
            <person name="Bowers J.E."/>
            <person name="Hubner S."/>
            <person name="Bellec A."/>
            <person name="Berard A."/>
            <person name="Berges H."/>
            <person name="Blanchet N."/>
            <person name="Boniface M.C."/>
            <person name="Brunel D."/>
            <person name="Catrice O."/>
            <person name="Chaidir N."/>
            <person name="Claudel C."/>
            <person name="Donnadieu C."/>
            <person name="Faraut T."/>
            <person name="Fievet G."/>
            <person name="Helmstetter N."/>
            <person name="King M."/>
            <person name="Knapp S.J."/>
            <person name="Lai Z."/>
            <person name="Le Paslier M.C."/>
            <person name="Lippi Y."/>
            <person name="Lorenzon L."/>
            <person name="Mandel J.R."/>
            <person name="Marage G."/>
            <person name="Marchand G."/>
            <person name="Marquand E."/>
            <person name="Bret-Mestries E."/>
            <person name="Morien E."/>
            <person name="Nambeesan S."/>
            <person name="Nguyen T."/>
            <person name="Pegot-Espagnet P."/>
            <person name="Pouilly N."/>
            <person name="Raftis F."/>
            <person name="Sallet E."/>
            <person name="Schiex T."/>
            <person name="Thomas J."/>
            <person name="Vandecasteele C."/>
            <person name="Vares D."/>
            <person name="Vear F."/>
            <person name="Vautrin S."/>
            <person name="Crespi M."/>
            <person name="Mangin B."/>
            <person name="Burke J.M."/>
            <person name="Salse J."/>
            <person name="Munos S."/>
            <person name="Vincourt P."/>
            <person name="Rieseberg L.H."/>
            <person name="Langlade N.B."/>
        </authorList>
    </citation>
    <scope>NUCLEOTIDE SEQUENCE</scope>
    <source>
        <tissue evidence="2">Leaves</tissue>
    </source>
</reference>
<dbReference type="AlphaFoldDB" id="A0A9K3MXV2"/>
<feature type="signal peptide" evidence="1">
    <location>
        <begin position="1"/>
        <end position="16"/>
    </location>
</feature>
<dbReference type="Proteomes" id="UP000215914">
    <property type="component" value="Unassembled WGS sequence"/>
</dbReference>
<sequence>MNIIIIKTLIFLKTAARSISSIQFPMAVACTFLVGGDYGSKITVGEDDTLMVGVANGTMVV</sequence>
<name>A0A9K3MXV2_HELAN</name>
<evidence type="ECO:0000313" key="3">
    <source>
        <dbReference type="Proteomes" id="UP000215914"/>
    </source>
</evidence>
<proteinExistence type="predicted"/>